<dbReference type="Pfam" id="PF00069">
    <property type="entry name" value="Pkinase"/>
    <property type="match status" value="1"/>
</dbReference>
<dbReference type="InterPro" id="IPR011009">
    <property type="entry name" value="Kinase-like_dom_sf"/>
</dbReference>
<protein>
    <recommendedName>
        <fullName evidence="1">Protein kinase domain-containing protein</fullName>
    </recommendedName>
</protein>
<comment type="caution">
    <text evidence="2">The sequence shown here is derived from an EMBL/GenBank/DDBJ whole genome shotgun (WGS) entry which is preliminary data.</text>
</comment>
<reference evidence="3" key="1">
    <citation type="journal article" date="2019" name="Int. J. Syst. Evol. Microbiol.">
        <title>The Global Catalogue of Microorganisms (GCM) 10K type strain sequencing project: providing services to taxonomists for standard genome sequencing and annotation.</title>
        <authorList>
            <consortium name="The Broad Institute Genomics Platform"/>
            <consortium name="The Broad Institute Genome Sequencing Center for Infectious Disease"/>
            <person name="Wu L."/>
            <person name="Ma J."/>
        </authorList>
    </citation>
    <scope>NUCLEOTIDE SEQUENCE [LARGE SCALE GENOMIC DNA]</scope>
    <source>
        <strain evidence="3">CGMCC 1.15053</strain>
    </source>
</reference>
<dbReference type="InterPro" id="IPR000719">
    <property type="entry name" value="Prot_kinase_dom"/>
</dbReference>
<organism evidence="2 3">
    <name type="scientific">Deinococcus petrolearius</name>
    <dbReference type="NCBI Taxonomy" id="1751295"/>
    <lineage>
        <taxon>Bacteria</taxon>
        <taxon>Thermotogati</taxon>
        <taxon>Deinococcota</taxon>
        <taxon>Deinococci</taxon>
        <taxon>Deinococcales</taxon>
        <taxon>Deinococcaceae</taxon>
        <taxon>Deinococcus</taxon>
    </lineage>
</organism>
<dbReference type="SMART" id="SM00220">
    <property type="entry name" value="S_TKc"/>
    <property type="match status" value="1"/>
</dbReference>
<dbReference type="SUPFAM" id="SSF56112">
    <property type="entry name" value="Protein kinase-like (PK-like)"/>
    <property type="match status" value="1"/>
</dbReference>
<keyword evidence="3" id="KW-1185">Reference proteome</keyword>
<dbReference type="Proteomes" id="UP001595979">
    <property type="component" value="Unassembled WGS sequence"/>
</dbReference>
<dbReference type="RefSeq" id="WP_380050247.1">
    <property type="nucleotide sequence ID" value="NZ_JBHSOH010000016.1"/>
</dbReference>
<dbReference type="EMBL" id="JBHSOH010000016">
    <property type="protein sequence ID" value="MFC5849264.1"/>
    <property type="molecule type" value="Genomic_DNA"/>
</dbReference>
<sequence>MKVKDDGGRTHELVKELGAGGQGSVYATQDERYVVKVLRLPDEPARERWLMRLNAVRALPLEDLNIARPIRLLQRPHVGYVMERVPGAQPLSALCHVPHTQPSPGQWYLETGGLRRRLGVLARTARLLGHLHSRGLVYGDPSPDNVLFSEEETVSLIDADNLRYASKPLGEQVLTPWFAAPEVYAGRSGVNSLTDAFAFAAMAFQTLTLVHPLLGDQVSAGEAEAEEAALRGEWPWIDHPQDDRNRSAAGLPRTLVLTPALRALAEQTFGDGLLDPLARPGLGAWEEALWEAMDRLLTCPSCSAQADHTLAECPWCGEKRGSYVLAGIQVTDQEVLDLAAAQGVPAPAMELSAVVVGTDGARYIQPRHFTGQAQGESHVELIFKDDKLSVRSLDQESYTLRRQLRDKDDVSVEQQGRPKRFPLAPGRSAWQLHLGSLAGQHRLVTFDLVEGTPL</sequence>
<proteinExistence type="predicted"/>
<dbReference type="PROSITE" id="PS50011">
    <property type="entry name" value="PROTEIN_KINASE_DOM"/>
    <property type="match status" value="1"/>
</dbReference>
<evidence type="ECO:0000313" key="3">
    <source>
        <dbReference type="Proteomes" id="UP001595979"/>
    </source>
</evidence>
<name>A0ABW1DN50_9DEIO</name>
<evidence type="ECO:0000259" key="1">
    <source>
        <dbReference type="PROSITE" id="PS50011"/>
    </source>
</evidence>
<gene>
    <name evidence="2" type="ORF">ACFPQ6_13195</name>
</gene>
<accession>A0ABW1DN50</accession>
<feature type="domain" description="Protein kinase" evidence="1">
    <location>
        <begin position="11"/>
        <end position="297"/>
    </location>
</feature>
<evidence type="ECO:0000313" key="2">
    <source>
        <dbReference type="EMBL" id="MFC5849264.1"/>
    </source>
</evidence>
<dbReference type="Gene3D" id="1.10.510.10">
    <property type="entry name" value="Transferase(Phosphotransferase) domain 1"/>
    <property type="match status" value="1"/>
</dbReference>